<dbReference type="OrthoDB" id="6423053at2759"/>
<feature type="compositionally biased region" description="Polar residues" evidence="1">
    <location>
        <begin position="489"/>
        <end position="502"/>
    </location>
</feature>
<feature type="compositionally biased region" description="Polar residues" evidence="1">
    <location>
        <begin position="1"/>
        <end position="12"/>
    </location>
</feature>
<comment type="caution">
    <text evidence="3">The sequence shown here is derived from an EMBL/GenBank/DDBJ whole genome shotgun (WGS) entry which is preliminary data.</text>
</comment>
<protein>
    <submittedName>
        <fullName evidence="3">Uncharacterized protein</fullName>
    </submittedName>
</protein>
<name>A0A4Y2SIT3_ARAVE</name>
<dbReference type="EMBL" id="BGPR01021967">
    <property type="protein sequence ID" value="GBN87791.1"/>
    <property type="molecule type" value="Genomic_DNA"/>
</dbReference>
<feature type="compositionally biased region" description="Basic and acidic residues" evidence="1">
    <location>
        <begin position="223"/>
        <end position="248"/>
    </location>
</feature>
<feature type="compositionally biased region" description="Basic and acidic residues" evidence="1">
    <location>
        <begin position="450"/>
        <end position="474"/>
    </location>
</feature>
<reference evidence="3 4" key="1">
    <citation type="journal article" date="2019" name="Sci. Rep.">
        <title>Orb-weaving spider Araneus ventricosus genome elucidates the spidroin gene catalogue.</title>
        <authorList>
            <person name="Kono N."/>
            <person name="Nakamura H."/>
            <person name="Ohtoshi R."/>
            <person name="Moran D.A.P."/>
            <person name="Shinohara A."/>
            <person name="Yoshida Y."/>
            <person name="Fujiwara M."/>
            <person name="Mori M."/>
            <person name="Tomita M."/>
            <person name="Arakawa K."/>
        </authorList>
    </citation>
    <scope>NUCLEOTIDE SEQUENCE [LARGE SCALE GENOMIC DNA]</scope>
</reference>
<feature type="region of interest" description="Disordered" evidence="1">
    <location>
        <begin position="450"/>
        <end position="533"/>
    </location>
</feature>
<organism evidence="3 4">
    <name type="scientific">Araneus ventricosus</name>
    <name type="common">Orbweaver spider</name>
    <name type="synonym">Epeira ventricosa</name>
    <dbReference type="NCBI Taxonomy" id="182803"/>
    <lineage>
        <taxon>Eukaryota</taxon>
        <taxon>Metazoa</taxon>
        <taxon>Ecdysozoa</taxon>
        <taxon>Arthropoda</taxon>
        <taxon>Chelicerata</taxon>
        <taxon>Arachnida</taxon>
        <taxon>Araneae</taxon>
        <taxon>Araneomorphae</taxon>
        <taxon>Entelegynae</taxon>
        <taxon>Araneoidea</taxon>
        <taxon>Araneidae</taxon>
        <taxon>Araneus</taxon>
    </lineage>
</organism>
<gene>
    <name evidence="2" type="ORF">AVEN_241374_1</name>
    <name evidence="3" type="ORF">AVEN_62148_1</name>
</gene>
<feature type="compositionally biased region" description="Low complexity" evidence="1">
    <location>
        <begin position="503"/>
        <end position="516"/>
    </location>
</feature>
<evidence type="ECO:0000313" key="3">
    <source>
        <dbReference type="EMBL" id="GBN87791.1"/>
    </source>
</evidence>
<evidence type="ECO:0000256" key="1">
    <source>
        <dbReference type="SAM" id="MobiDB-lite"/>
    </source>
</evidence>
<dbReference type="Proteomes" id="UP000499080">
    <property type="component" value="Unassembled WGS sequence"/>
</dbReference>
<feature type="region of interest" description="Disordered" evidence="1">
    <location>
        <begin position="206"/>
        <end position="248"/>
    </location>
</feature>
<dbReference type="AlphaFoldDB" id="A0A4Y2SIT3"/>
<dbReference type="EMBL" id="BGPR01021956">
    <property type="protein sequence ID" value="GBN87764.1"/>
    <property type="molecule type" value="Genomic_DNA"/>
</dbReference>
<proteinExistence type="predicted"/>
<accession>A0A4Y2SIT3</accession>
<sequence>MASRNTSLSSKSSEIDDLPIVPPQPVPQKECKEIVPDISMVSDIVDNGSPLLPTPNNFLHANINHTSYQQRGNKSCISKTGMDITEITNAILDRNAGIPVMTYLNPGCQSCIINHAVMTNKGYNGQYALPKTSASILLPVGNEQSDKEMRFKSVDGEVNSNKTCHKHIELNVTASSNRKSIACNHAQLSCPLNSNEPERFQTEDIPNHYCSKDQHSKLRKSLSKYERPVSSDSRLGESRKSEETCEKETVDKNKLKDMHIMCPACFRKPCTCNFSAKEYNANPNASSDALSSIWEYLKQQDEKIDSINEKVLNFLSQHASCLIDQPSKGNEFSNATESDIPYILNILEVHSDKIREIQDQINLLKSSEHISSPANNNKIDESILNQAQTINCVNTETCKEEIHCPHSHNAVCCEQKQKITKTSTSTMTSLVIETNDKFVYHKQKTVVSGMREKKESSCLPNEHDSPTMKKHLDGENVNSNSQKRKSHKLNNCSPSLKCKQNLSSNSSSDVPDPNDNQVFKTSLKSEKKSKRASTRNKVVDKVGYFFTEIGY</sequence>
<evidence type="ECO:0000313" key="4">
    <source>
        <dbReference type="Proteomes" id="UP000499080"/>
    </source>
</evidence>
<evidence type="ECO:0000313" key="2">
    <source>
        <dbReference type="EMBL" id="GBN87764.1"/>
    </source>
</evidence>
<feature type="compositionally biased region" description="Basic and acidic residues" evidence="1">
    <location>
        <begin position="206"/>
        <end position="216"/>
    </location>
</feature>
<feature type="region of interest" description="Disordered" evidence="1">
    <location>
        <begin position="1"/>
        <end position="26"/>
    </location>
</feature>
<keyword evidence="4" id="KW-1185">Reference proteome</keyword>